<sequence>MSQNHIFGYDGKQKSMKTWYRAPNENPILPIKHMAAVVQCNGLGYEMETRSQKNVFLVWLTALTSEMVSVCLMTKTASPKKDELAECVDFIPTLQMFPYDGEIYKKTETT</sequence>
<dbReference type="AlphaFoldDB" id="A0A8X6P306"/>
<name>A0A8X6P306_NEPPI</name>
<organism evidence="1 2">
    <name type="scientific">Nephila pilipes</name>
    <name type="common">Giant wood spider</name>
    <name type="synonym">Nephila maculata</name>
    <dbReference type="NCBI Taxonomy" id="299642"/>
    <lineage>
        <taxon>Eukaryota</taxon>
        <taxon>Metazoa</taxon>
        <taxon>Ecdysozoa</taxon>
        <taxon>Arthropoda</taxon>
        <taxon>Chelicerata</taxon>
        <taxon>Arachnida</taxon>
        <taxon>Araneae</taxon>
        <taxon>Araneomorphae</taxon>
        <taxon>Entelegynae</taxon>
        <taxon>Araneoidea</taxon>
        <taxon>Nephilidae</taxon>
        <taxon>Nephila</taxon>
    </lineage>
</organism>
<gene>
    <name evidence="1" type="ORF">NPIL_65321</name>
</gene>
<comment type="caution">
    <text evidence="1">The sequence shown here is derived from an EMBL/GenBank/DDBJ whole genome shotgun (WGS) entry which is preliminary data.</text>
</comment>
<dbReference type="EMBL" id="BMAW01015797">
    <property type="protein sequence ID" value="GFT45579.1"/>
    <property type="molecule type" value="Genomic_DNA"/>
</dbReference>
<protein>
    <submittedName>
        <fullName evidence="1">Uncharacterized protein</fullName>
    </submittedName>
</protein>
<accession>A0A8X6P306</accession>
<evidence type="ECO:0000313" key="2">
    <source>
        <dbReference type="Proteomes" id="UP000887013"/>
    </source>
</evidence>
<proteinExistence type="predicted"/>
<keyword evidence="2" id="KW-1185">Reference proteome</keyword>
<dbReference type="Proteomes" id="UP000887013">
    <property type="component" value="Unassembled WGS sequence"/>
</dbReference>
<reference evidence="1" key="1">
    <citation type="submission" date="2020-08" db="EMBL/GenBank/DDBJ databases">
        <title>Multicomponent nature underlies the extraordinary mechanical properties of spider dragline silk.</title>
        <authorList>
            <person name="Kono N."/>
            <person name="Nakamura H."/>
            <person name="Mori M."/>
            <person name="Yoshida Y."/>
            <person name="Ohtoshi R."/>
            <person name="Malay A.D."/>
            <person name="Moran D.A.P."/>
            <person name="Tomita M."/>
            <person name="Numata K."/>
            <person name="Arakawa K."/>
        </authorList>
    </citation>
    <scope>NUCLEOTIDE SEQUENCE</scope>
</reference>
<evidence type="ECO:0000313" key="1">
    <source>
        <dbReference type="EMBL" id="GFT45579.1"/>
    </source>
</evidence>